<keyword evidence="3" id="KW-1185">Reference proteome</keyword>
<gene>
    <name evidence="2" type="ORF">PoB_003984700</name>
</gene>
<comment type="caution">
    <text evidence="2">The sequence shown here is derived from an EMBL/GenBank/DDBJ whole genome shotgun (WGS) entry which is preliminary data.</text>
</comment>
<dbReference type="AlphaFoldDB" id="A0AAV4B1D1"/>
<reference evidence="2 3" key="1">
    <citation type="journal article" date="2021" name="Elife">
        <title>Chloroplast acquisition without the gene transfer in kleptoplastic sea slugs, Plakobranchus ocellatus.</title>
        <authorList>
            <person name="Maeda T."/>
            <person name="Takahashi S."/>
            <person name="Yoshida T."/>
            <person name="Shimamura S."/>
            <person name="Takaki Y."/>
            <person name="Nagai Y."/>
            <person name="Toyoda A."/>
            <person name="Suzuki Y."/>
            <person name="Arimoto A."/>
            <person name="Ishii H."/>
            <person name="Satoh N."/>
            <person name="Nishiyama T."/>
            <person name="Hasebe M."/>
            <person name="Maruyama T."/>
            <person name="Minagawa J."/>
            <person name="Obokata J."/>
            <person name="Shigenobu S."/>
        </authorList>
    </citation>
    <scope>NUCLEOTIDE SEQUENCE [LARGE SCALE GENOMIC DNA]</scope>
</reference>
<evidence type="ECO:0000256" key="1">
    <source>
        <dbReference type="SAM" id="MobiDB-lite"/>
    </source>
</evidence>
<feature type="region of interest" description="Disordered" evidence="1">
    <location>
        <begin position="157"/>
        <end position="192"/>
    </location>
</feature>
<protein>
    <submittedName>
        <fullName evidence="2">Uncharacterized protein</fullName>
    </submittedName>
</protein>
<name>A0AAV4B1D1_9GAST</name>
<dbReference type="Proteomes" id="UP000735302">
    <property type="component" value="Unassembled WGS sequence"/>
</dbReference>
<organism evidence="2 3">
    <name type="scientific">Plakobranchus ocellatus</name>
    <dbReference type="NCBI Taxonomy" id="259542"/>
    <lineage>
        <taxon>Eukaryota</taxon>
        <taxon>Metazoa</taxon>
        <taxon>Spiralia</taxon>
        <taxon>Lophotrochozoa</taxon>
        <taxon>Mollusca</taxon>
        <taxon>Gastropoda</taxon>
        <taxon>Heterobranchia</taxon>
        <taxon>Euthyneura</taxon>
        <taxon>Panpulmonata</taxon>
        <taxon>Sacoglossa</taxon>
        <taxon>Placobranchoidea</taxon>
        <taxon>Plakobranchidae</taxon>
        <taxon>Plakobranchus</taxon>
    </lineage>
</organism>
<sequence length="225" mass="23940">MNTSLKRDASHHKSPFTLTVASRTAAKPRYQNLANTSTIATYGEEDVTLTQLTDINGSDSTLEAIFPLLPSLQRTGTPALSLFHRDEVIDPTTDTALSSAPSTCFWQYQRFGSVSHTALGLAPSPVATSRLTSLSQESGCSADIPCVPFANDNDLHRASSSSSSSSPLSPSRESKLFHNGHSGPPGACDDSAQWKGQFRTGRACSRAGLSGLLEPSILLRSAWVS</sequence>
<accession>A0AAV4B1D1</accession>
<dbReference type="EMBL" id="BLXT01004484">
    <property type="protein sequence ID" value="GFO13342.1"/>
    <property type="molecule type" value="Genomic_DNA"/>
</dbReference>
<proteinExistence type="predicted"/>
<feature type="compositionally biased region" description="Low complexity" evidence="1">
    <location>
        <begin position="159"/>
        <end position="171"/>
    </location>
</feature>
<evidence type="ECO:0000313" key="2">
    <source>
        <dbReference type="EMBL" id="GFO13342.1"/>
    </source>
</evidence>
<evidence type="ECO:0000313" key="3">
    <source>
        <dbReference type="Proteomes" id="UP000735302"/>
    </source>
</evidence>